<dbReference type="Gene3D" id="2.130.10.10">
    <property type="entry name" value="YVTN repeat-like/Quinoprotein amine dehydrogenase"/>
    <property type="match status" value="1"/>
</dbReference>
<dbReference type="PROSITE" id="PS50294">
    <property type="entry name" value="WD_REPEATS_REGION"/>
    <property type="match status" value="1"/>
</dbReference>
<protein>
    <submittedName>
        <fullName evidence="4">Uncharacterized protein</fullName>
    </submittedName>
</protein>
<dbReference type="AlphaFoldDB" id="A0AAD6HWK5"/>
<evidence type="ECO:0000256" key="3">
    <source>
        <dbReference type="PROSITE-ProRule" id="PRU00221"/>
    </source>
</evidence>
<keyword evidence="2" id="KW-0677">Repeat</keyword>
<dbReference type="InterPro" id="IPR019775">
    <property type="entry name" value="WD40_repeat_CS"/>
</dbReference>
<dbReference type="PANTHER" id="PTHR19879">
    <property type="entry name" value="TRANSCRIPTION INITIATION FACTOR TFIID"/>
    <property type="match status" value="1"/>
</dbReference>
<dbReference type="Proteomes" id="UP001215712">
    <property type="component" value="Unassembled WGS sequence"/>
</dbReference>
<dbReference type="SUPFAM" id="SSF50978">
    <property type="entry name" value="WD40 repeat-like"/>
    <property type="match status" value="1"/>
</dbReference>
<keyword evidence="5" id="KW-1185">Reference proteome</keyword>
<reference evidence="4" key="2">
    <citation type="submission" date="2023-01" db="EMBL/GenBank/DDBJ databases">
        <authorList>
            <person name="Petersen C."/>
        </authorList>
    </citation>
    <scope>NUCLEOTIDE SEQUENCE</scope>
    <source>
        <strain evidence="4">IBT 17514</strain>
    </source>
</reference>
<evidence type="ECO:0000256" key="1">
    <source>
        <dbReference type="ARBA" id="ARBA00022574"/>
    </source>
</evidence>
<dbReference type="SMART" id="SM00320">
    <property type="entry name" value="WD40"/>
    <property type="match status" value="1"/>
</dbReference>
<dbReference type="InterPro" id="IPR001680">
    <property type="entry name" value="WD40_rpt"/>
</dbReference>
<reference evidence="4" key="1">
    <citation type="journal article" date="2023" name="IMA Fungus">
        <title>Comparative genomic study of the Penicillium genus elucidates a diverse pangenome and 15 lateral gene transfer events.</title>
        <authorList>
            <person name="Petersen C."/>
            <person name="Sorensen T."/>
            <person name="Nielsen M.R."/>
            <person name="Sondergaard T.E."/>
            <person name="Sorensen J.L."/>
            <person name="Fitzpatrick D.A."/>
            <person name="Frisvad J.C."/>
            <person name="Nielsen K.L."/>
        </authorList>
    </citation>
    <scope>NUCLEOTIDE SEQUENCE</scope>
    <source>
        <strain evidence="4">IBT 17514</strain>
    </source>
</reference>
<dbReference type="InterPro" id="IPR036322">
    <property type="entry name" value="WD40_repeat_dom_sf"/>
</dbReference>
<feature type="repeat" description="WD" evidence="3">
    <location>
        <begin position="47"/>
        <end position="86"/>
    </location>
</feature>
<evidence type="ECO:0000313" key="5">
    <source>
        <dbReference type="Proteomes" id="UP001215712"/>
    </source>
</evidence>
<dbReference type="PANTHER" id="PTHR19879:SF9">
    <property type="entry name" value="TRANSCRIPTION INITIATION FACTOR TFIID SUBUNIT 5"/>
    <property type="match status" value="1"/>
</dbReference>
<keyword evidence="1 3" id="KW-0853">WD repeat</keyword>
<dbReference type="PROSITE" id="PS50082">
    <property type="entry name" value="WD_REPEATS_2"/>
    <property type="match status" value="1"/>
</dbReference>
<gene>
    <name evidence="4" type="ORF">N7493_000573</name>
</gene>
<dbReference type="EMBL" id="JAQJAN010000001">
    <property type="protein sequence ID" value="KAJ5740701.1"/>
    <property type="molecule type" value="Genomic_DNA"/>
</dbReference>
<comment type="caution">
    <text evidence="4">The sequence shown here is derived from an EMBL/GenBank/DDBJ whole genome shotgun (WGS) entry which is preliminary data.</text>
</comment>
<name>A0AAD6HWK5_9EURO</name>
<proteinExistence type="predicted"/>
<dbReference type="Pfam" id="PF00400">
    <property type="entry name" value="WD40"/>
    <property type="match status" value="1"/>
</dbReference>
<dbReference type="InterPro" id="IPR015943">
    <property type="entry name" value="WD40/YVTN_repeat-like_dom_sf"/>
</dbReference>
<evidence type="ECO:0000256" key="2">
    <source>
        <dbReference type="ARBA" id="ARBA00022737"/>
    </source>
</evidence>
<organism evidence="4 5">
    <name type="scientific">Penicillium malachiteum</name>
    <dbReference type="NCBI Taxonomy" id="1324776"/>
    <lineage>
        <taxon>Eukaryota</taxon>
        <taxon>Fungi</taxon>
        <taxon>Dikarya</taxon>
        <taxon>Ascomycota</taxon>
        <taxon>Pezizomycotina</taxon>
        <taxon>Eurotiomycetes</taxon>
        <taxon>Eurotiomycetidae</taxon>
        <taxon>Eurotiales</taxon>
        <taxon>Aspergillaceae</taxon>
        <taxon>Penicillium</taxon>
    </lineage>
</organism>
<sequence>MISEGIRLLNDLLGLVDLYHSGLAFTLVQSVIQKTFIHKKPRQIETHKGHSYSIESVAFSPNSQTVASGSYDQMIKLWDAQTGKEL</sequence>
<dbReference type="PROSITE" id="PS00678">
    <property type="entry name" value="WD_REPEATS_1"/>
    <property type="match status" value="1"/>
</dbReference>
<evidence type="ECO:0000313" key="4">
    <source>
        <dbReference type="EMBL" id="KAJ5740701.1"/>
    </source>
</evidence>
<accession>A0AAD6HWK5</accession>